<evidence type="ECO:0000256" key="3">
    <source>
        <dbReference type="ARBA" id="ARBA00023004"/>
    </source>
</evidence>
<dbReference type="InterPro" id="IPR007197">
    <property type="entry name" value="rSAM"/>
</dbReference>
<dbReference type="EMBL" id="BARS01013604">
    <property type="protein sequence ID" value="GAF98243.1"/>
    <property type="molecule type" value="Genomic_DNA"/>
</dbReference>
<dbReference type="InterPro" id="IPR058240">
    <property type="entry name" value="rSAM_sf"/>
</dbReference>
<keyword evidence="2" id="KW-0479">Metal-binding</keyword>
<dbReference type="PANTHER" id="PTHR43524">
    <property type="entry name" value="RADICAL SAM SUPERFAMILY PROTEIN"/>
    <property type="match status" value="1"/>
</dbReference>
<evidence type="ECO:0000256" key="4">
    <source>
        <dbReference type="ARBA" id="ARBA00023014"/>
    </source>
</evidence>
<dbReference type="Gene3D" id="3.20.20.70">
    <property type="entry name" value="Aldolase class I"/>
    <property type="match status" value="1"/>
</dbReference>
<feature type="non-terminal residue" evidence="6">
    <location>
        <position position="136"/>
    </location>
</feature>
<dbReference type="Pfam" id="PF04055">
    <property type="entry name" value="Radical_SAM"/>
    <property type="match status" value="1"/>
</dbReference>
<keyword evidence="3" id="KW-0408">Iron</keyword>
<dbReference type="GO" id="GO:0051536">
    <property type="term" value="F:iron-sulfur cluster binding"/>
    <property type="evidence" value="ECO:0007669"/>
    <property type="project" value="UniProtKB-KW"/>
</dbReference>
<name>X0TXD4_9ZZZZ</name>
<protein>
    <recommendedName>
        <fullName evidence="5">Radical SAM core domain-containing protein</fullName>
    </recommendedName>
</protein>
<reference evidence="6" key="1">
    <citation type="journal article" date="2014" name="Front. Microbiol.">
        <title>High frequency of phylogenetically diverse reductive dehalogenase-homologous genes in deep subseafloor sedimentary metagenomes.</title>
        <authorList>
            <person name="Kawai M."/>
            <person name="Futagami T."/>
            <person name="Toyoda A."/>
            <person name="Takaki Y."/>
            <person name="Nishi S."/>
            <person name="Hori S."/>
            <person name="Arai W."/>
            <person name="Tsubouchi T."/>
            <person name="Morono Y."/>
            <person name="Uchiyama I."/>
            <person name="Ito T."/>
            <person name="Fujiyama A."/>
            <person name="Inagaki F."/>
            <person name="Takami H."/>
        </authorList>
    </citation>
    <scope>NUCLEOTIDE SEQUENCE</scope>
    <source>
        <strain evidence="6">Expedition CK06-06</strain>
    </source>
</reference>
<evidence type="ECO:0000313" key="6">
    <source>
        <dbReference type="EMBL" id="GAF98243.1"/>
    </source>
</evidence>
<gene>
    <name evidence="6" type="ORF">S01H1_23516</name>
</gene>
<dbReference type="PANTHER" id="PTHR43524:SF1">
    <property type="entry name" value="RADICAL SAM SUPERFAMILY PROTEIN"/>
    <property type="match status" value="1"/>
</dbReference>
<dbReference type="GO" id="GO:0046872">
    <property type="term" value="F:metal ion binding"/>
    <property type="evidence" value="ECO:0007669"/>
    <property type="project" value="UniProtKB-KW"/>
</dbReference>
<dbReference type="CDD" id="cd01335">
    <property type="entry name" value="Radical_SAM"/>
    <property type="match status" value="1"/>
</dbReference>
<evidence type="ECO:0000256" key="2">
    <source>
        <dbReference type="ARBA" id="ARBA00022723"/>
    </source>
</evidence>
<feature type="domain" description="Radical SAM core" evidence="5">
    <location>
        <begin position="13"/>
        <end position="80"/>
    </location>
</feature>
<accession>X0TXD4</accession>
<sequence>LLYEGLWDVLGRHGDCYFQVFTNGTLLTDDTARRMRALGNVTPLVSIEGLARTSDERRGGTNVYARALEALARCRENRLLTGVATSICRSNIDELVTRRFVEGLIDRGVHYLWYYVYRPVGPDPTPTLALSREQLV</sequence>
<feature type="non-terminal residue" evidence="6">
    <location>
        <position position="1"/>
    </location>
</feature>
<dbReference type="AlphaFoldDB" id="X0TXD4"/>
<comment type="caution">
    <text evidence="6">The sequence shown here is derived from an EMBL/GenBank/DDBJ whole genome shotgun (WGS) entry which is preliminary data.</text>
</comment>
<dbReference type="InterPro" id="IPR013785">
    <property type="entry name" value="Aldolase_TIM"/>
</dbReference>
<proteinExistence type="predicted"/>
<keyword evidence="1" id="KW-0949">S-adenosyl-L-methionine</keyword>
<evidence type="ECO:0000259" key="5">
    <source>
        <dbReference type="Pfam" id="PF04055"/>
    </source>
</evidence>
<dbReference type="SUPFAM" id="SSF102114">
    <property type="entry name" value="Radical SAM enzymes"/>
    <property type="match status" value="1"/>
</dbReference>
<organism evidence="6">
    <name type="scientific">marine sediment metagenome</name>
    <dbReference type="NCBI Taxonomy" id="412755"/>
    <lineage>
        <taxon>unclassified sequences</taxon>
        <taxon>metagenomes</taxon>
        <taxon>ecological metagenomes</taxon>
    </lineage>
</organism>
<evidence type="ECO:0000256" key="1">
    <source>
        <dbReference type="ARBA" id="ARBA00022691"/>
    </source>
</evidence>
<keyword evidence="4" id="KW-0411">Iron-sulfur</keyword>
<dbReference type="GO" id="GO:0003824">
    <property type="term" value="F:catalytic activity"/>
    <property type="evidence" value="ECO:0007669"/>
    <property type="project" value="InterPro"/>
</dbReference>